<dbReference type="PATRIC" id="fig|1232683.4.peg.3023"/>
<dbReference type="STRING" id="1232683.ADIMK_3073"/>
<dbReference type="RefSeq" id="WP_036190092.1">
    <property type="nucleotide sequence ID" value="NZ_JMQN01000047.1"/>
</dbReference>
<proteinExistence type="predicted"/>
<keyword evidence="2" id="KW-1185">Reference proteome</keyword>
<dbReference type="Proteomes" id="UP000028252">
    <property type="component" value="Unassembled WGS sequence"/>
</dbReference>
<organism evidence="1 2">
    <name type="scientific">Marinobacterium lacunae</name>
    <dbReference type="NCBI Taxonomy" id="1232683"/>
    <lineage>
        <taxon>Bacteria</taxon>
        <taxon>Pseudomonadati</taxon>
        <taxon>Pseudomonadota</taxon>
        <taxon>Gammaproteobacteria</taxon>
        <taxon>Oceanospirillales</taxon>
        <taxon>Oceanospirillaceae</taxon>
        <taxon>Marinobacterium</taxon>
    </lineage>
</organism>
<reference evidence="1 2" key="1">
    <citation type="submission" date="2014-04" db="EMBL/GenBank/DDBJ databases">
        <title>Marinobacterium kochiensis sp. nov., isolated from sediment sample collected from Kochi backwaters in Kerala, India.</title>
        <authorList>
            <person name="Singh A."/>
            <person name="Pinnaka A.K."/>
        </authorList>
    </citation>
    <scope>NUCLEOTIDE SEQUENCE [LARGE SCALE GENOMIC DNA]</scope>
    <source>
        <strain evidence="1 2">AK27</strain>
    </source>
</reference>
<dbReference type="OrthoDB" id="6088517at2"/>
<evidence type="ECO:0000313" key="1">
    <source>
        <dbReference type="EMBL" id="KEA62601.1"/>
    </source>
</evidence>
<evidence type="ECO:0000313" key="2">
    <source>
        <dbReference type="Proteomes" id="UP000028252"/>
    </source>
</evidence>
<accession>A0A081FVP6</accession>
<comment type="caution">
    <text evidence="1">The sequence shown here is derived from an EMBL/GenBank/DDBJ whole genome shotgun (WGS) entry which is preliminary data.</text>
</comment>
<dbReference type="AlphaFoldDB" id="A0A081FVP6"/>
<dbReference type="EMBL" id="JMQN01000047">
    <property type="protein sequence ID" value="KEA62601.1"/>
    <property type="molecule type" value="Genomic_DNA"/>
</dbReference>
<name>A0A081FVP6_9GAMM</name>
<protein>
    <submittedName>
        <fullName evidence="1">Uncharacterized protein</fullName>
    </submittedName>
</protein>
<gene>
    <name evidence="1" type="ORF">ADIMK_3073</name>
</gene>
<dbReference type="eggNOG" id="ENOG50323V5">
    <property type="taxonomic scope" value="Bacteria"/>
</dbReference>
<sequence>MRVIVAHLHALSARLHFWMVDYDGRPSVCLPRPLSDLSTLHHDHKPTRPIPHPAQMIRPVAAQLGLAPEQLSVASSQLGWVEQPGEWVPVALLRINGDTLPDMAGGRFITLMELLQVPVTERLLLRSAYEALLGD</sequence>